<comment type="caution">
    <text evidence="1">The sequence shown here is derived from an EMBL/GenBank/DDBJ whole genome shotgun (WGS) entry which is preliminary data.</text>
</comment>
<keyword evidence="2" id="KW-1185">Reference proteome</keyword>
<evidence type="ECO:0000313" key="1">
    <source>
        <dbReference type="EMBL" id="KAL3107178.1"/>
    </source>
</evidence>
<protein>
    <submittedName>
        <fullName evidence="1">Uncharacterized protein</fullName>
    </submittedName>
</protein>
<dbReference type="AlphaFoldDB" id="A0ABD2KWA2"/>
<name>A0ABD2KWA2_9BILA</name>
<evidence type="ECO:0000313" key="2">
    <source>
        <dbReference type="Proteomes" id="UP001620626"/>
    </source>
</evidence>
<gene>
    <name evidence="1" type="ORF">niasHT_011897</name>
</gene>
<accession>A0ABD2KWA2</accession>
<reference evidence="1 2" key="1">
    <citation type="submission" date="2024-10" db="EMBL/GenBank/DDBJ databases">
        <authorList>
            <person name="Kim D."/>
        </authorList>
    </citation>
    <scope>NUCLEOTIDE SEQUENCE [LARGE SCALE GENOMIC DNA]</scope>
    <source>
        <strain evidence="1">BH-2024</strain>
    </source>
</reference>
<organism evidence="1 2">
    <name type="scientific">Heterodera trifolii</name>
    <dbReference type="NCBI Taxonomy" id="157864"/>
    <lineage>
        <taxon>Eukaryota</taxon>
        <taxon>Metazoa</taxon>
        <taxon>Ecdysozoa</taxon>
        <taxon>Nematoda</taxon>
        <taxon>Chromadorea</taxon>
        <taxon>Rhabditida</taxon>
        <taxon>Tylenchina</taxon>
        <taxon>Tylenchomorpha</taxon>
        <taxon>Tylenchoidea</taxon>
        <taxon>Heteroderidae</taxon>
        <taxon>Heteroderinae</taxon>
        <taxon>Heterodera</taxon>
    </lineage>
</organism>
<proteinExistence type="predicted"/>
<dbReference type="Proteomes" id="UP001620626">
    <property type="component" value="Unassembled WGS sequence"/>
</dbReference>
<dbReference type="EMBL" id="JBICBT010000625">
    <property type="protein sequence ID" value="KAL3107178.1"/>
    <property type="molecule type" value="Genomic_DNA"/>
</dbReference>
<sequence length="67" mass="7564">MVPFQTKAKVISPIASDRREIGVVLCHGHSFCCSSGEWLKTRTMMMMMMLAVAFWTNGPGEQRKDTK</sequence>